<evidence type="ECO:0000313" key="3">
    <source>
        <dbReference type="Proteomes" id="UP000078542"/>
    </source>
</evidence>
<dbReference type="PANTHER" id="PTHR21301:SF10">
    <property type="entry name" value="REVERSE TRANSCRIPTASE DOMAIN-CONTAINING PROTEIN"/>
    <property type="match status" value="1"/>
</dbReference>
<keyword evidence="3" id="KW-1185">Reference proteome</keyword>
<dbReference type="Gene3D" id="3.40.1440.10">
    <property type="entry name" value="GIY-YIG endonuclease"/>
    <property type="match status" value="1"/>
</dbReference>
<reference evidence="2 3" key="1">
    <citation type="submission" date="2016-03" db="EMBL/GenBank/DDBJ databases">
        <title>Cyphomyrmex costatus WGS genome.</title>
        <authorList>
            <person name="Nygaard S."/>
            <person name="Hu H."/>
            <person name="Boomsma J."/>
            <person name="Zhang G."/>
        </authorList>
    </citation>
    <scope>NUCLEOTIDE SEQUENCE [LARGE SCALE GENOMIC DNA]</scope>
    <source>
        <strain evidence="2">MS0001</strain>
        <tissue evidence="2">Whole body</tissue>
    </source>
</reference>
<feature type="domain" description="GIY-YIG" evidence="1">
    <location>
        <begin position="165"/>
        <end position="247"/>
    </location>
</feature>
<evidence type="ECO:0000313" key="2">
    <source>
        <dbReference type="EMBL" id="KYN05244.1"/>
    </source>
</evidence>
<accession>A0A151IKW5</accession>
<dbReference type="PROSITE" id="PS50164">
    <property type="entry name" value="GIY_YIG"/>
    <property type="match status" value="1"/>
</dbReference>
<proteinExistence type="predicted"/>
<dbReference type="InterPro" id="IPR000305">
    <property type="entry name" value="GIY-YIG_endonuc"/>
</dbReference>
<name>A0A151IKW5_9HYME</name>
<dbReference type="InterPro" id="IPR035901">
    <property type="entry name" value="GIY-YIG_endonuc_sf"/>
</dbReference>
<dbReference type="EMBL" id="KQ977156">
    <property type="protein sequence ID" value="KYN05244.1"/>
    <property type="molecule type" value="Genomic_DNA"/>
</dbReference>
<dbReference type="Pfam" id="PF26215">
    <property type="entry name" value="HTH_animal"/>
    <property type="match status" value="1"/>
</dbReference>
<dbReference type="InterPro" id="IPR058912">
    <property type="entry name" value="HTH_animal"/>
</dbReference>
<protein>
    <recommendedName>
        <fullName evidence="1">GIY-YIG domain-containing protein</fullName>
    </recommendedName>
</protein>
<gene>
    <name evidence="2" type="ORF">ALC62_03848</name>
</gene>
<evidence type="ECO:0000259" key="1">
    <source>
        <dbReference type="PROSITE" id="PS50164"/>
    </source>
</evidence>
<dbReference type="Proteomes" id="UP000078542">
    <property type="component" value="Unassembled WGS sequence"/>
</dbReference>
<sequence length="276" mass="32124">MEIGNEGKISFLDTLIIVKEDGLIFDAYRKTTFSDRFLNFHSHHPLCHKRGVIYSIVDKIIRLCHPKFQNNNLIDAINCFLQNRYPLELIFTAIKNKLKFHINKINSSNNNNGLKKFFAIPFVNSVSDKFKPIANIFTCKLAYTIPNTLKNFIKRGKDKLEYIHNQNVVYKISCDNCDASYVGQTKRQLKTRIHEHSSDINKTSKSPSVISNHRIEKNHDFNWSKVEILDMEPSYKKRLISEMVHIKKQTHGINKQNDTESLPYCYTNMIHSLSTS</sequence>
<dbReference type="PANTHER" id="PTHR21301">
    <property type="entry name" value="REVERSE TRANSCRIPTASE"/>
    <property type="match status" value="1"/>
</dbReference>
<organism evidence="2 3">
    <name type="scientific">Cyphomyrmex costatus</name>
    <dbReference type="NCBI Taxonomy" id="456900"/>
    <lineage>
        <taxon>Eukaryota</taxon>
        <taxon>Metazoa</taxon>
        <taxon>Ecdysozoa</taxon>
        <taxon>Arthropoda</taxon>
        <taxon>Hexapoda</taxon>
        <taxon>Insecta</taxon>
        <taxon>Pterygota</taxon>
        <taxon>Neoptera</taxon>
        <taxon>Endopterygota</taxon>
        <taxon>Hymenoptera</taxon>
        <taxon>Apocrita</taxon>
        <taxon>Aculeata</taxon>
        <taxon>Formicoidea</taxon>
        <taxon>Formicidae</taxon>
        <taxon>Myrmicinae</taxon>
        <taxon>Cyphomyrmex</taxon>
    </lineage>
</organism>
<dbReference type="CDD" id="cd10442">
    <property type="entry name" value="GIY-YIG_PLEs"/>
    <property type="match status" value="1"/>
</dbReference>
<dbReference type="AlphaFoldDB" id="A0A151IKW5"/>
<dbReference type="SUPFAM" id="SSF82771">
    <property type="entry name" value="GIY-YIG endonuclease"/>
    <property type="match status" value="1"/>
</dbReference>